<name>A0A4W2DSN7_BOBOX</name>
<reference evidence="1 2" key="1">
    <citation type="submission" date="2018-11" db="EMBL/GenBank/DDBJ databases">
        <title>Haplotype-resolved cattle genomes.</title>
        <authorList>
            <person name="Low W.Y."/>
            <person name="Tearle R."/>
            <person name="Bickhart D.M."/>
            <person name="Rosen B.D."/>
            <person name="Koren S."/>
            <person name="Rhie A."/>
            <person name="Hiendleder S."/>
            <person name="Phillippy A.M."/>
            <person name="Smith T.P.L."/>
            <person name="Williams J.L."/>
        </authorList>
    </citation>
    <scope>NUCLEOTIDE SEQUENCE [LARGE SCALE GENOMIC DNA]</scope>
</reference>
<dbReference type="PANTHER" id="PTHR33559">
    <property type="entry name" value="PROTEASOME ASSEMBLY CHAPERONE 4"/>
    <property type="match status" value="1"/>
</dbReference>
<dbReference type="STRING" id="30522.A0A4W2DSN7"/>
<proteinExistence type="predicted"/>
<keyword evidence="2" id="KW-1185">Reference proteome</keyword>
<evidence type="ECO:0000313" key="2">
    <source>
        <dbReference type="Proteomes" id="UP000314981"/>
    </source>
</evidence>
<reference evidence="1" key="2">
    <citation type="submission" date="2025-08" db="UniProtKB">
        <authorList>
            <consortium name="Ensembl"/>
        </authorList>
    </citation>
    <scope>IDENTIFICATION</scope>
</reference>
<organism evidence="1 2">
    <name type="scientific">Bos indicus x Bos taurus</name>
    <name type="common">Hybrid cattle</name>
    <dbReference type="NCBI Taxonomy" id="30522"/>
    <lineage>
        <taxon>Eukaryota</taxon>
        <taxon>Metazoa</taxon>
        <taxon>Chordata</taxon>
        <taxon>Craniata</taxon>
        <taxon>Vertebrata</taxon>
        <taxon>Euteleostomi</taxon>
        <taxon>Mammalia</taxon>
        <taxon>Eutheria</taxon>
        <taxon>Laurasiatheria</taxon>
        <taxon>Artiodactyla</taxon>
        <taxon>Ruminantia</taxon>
        <taxon>Pecora</taxon>
        <taxon>Bovidae</taxon>
        <taxon>Bovinae</taxon>
        <taxon>Bos</taxon>
    </lineage>
</organism>
<dbReference type="Proteomes" id="UP000314981">
    <property type="component" value="Chromosome 24"/>
</dbReference>
<accession>A0A4W2DSN7</accession>
<reference evidence="1" key="3">
    <citation type="submission" date="2025-09" db="UniProtKB">
        <authorList>
            <consortium name="Ensembl"/>
        </authorList>
    </citation>
    <scope>IDENTIFICATION</scope>
</reference>
<evidence type="ECO:0000313" key="1">
    <source>
        <dbReference type="Ensembl" id="ENSBIXP00000027449.1"/>
    </source>
</evidence>
<dbReference type="GO" id="GO:0043248">
    <property type="term" value="P:proteasome assembly"/>
    <property type="evidence" value="ECO:0007669"/>
    <property type="project" value="InterPro"/>
</dbReference>
<dbReference type="PANTHER" id="PTHR33559:SF1">
    <property type="entry name" value="PROTEASOME ASSEMBLY CHAPERONE 4"/>
    <property type="match status" value="1"/>
</dbReference>
<sequence length="123" mass="13395">MCAWTASFYGEIYHFFFYLGDAEPCSLYMKILLLSTCLPAGGGHAAPAQPRCATCTGYDPVRMPTALLRDTAHRMSTGLTQHLARKASKQGSVSYSLPNTNNSLALLVENRIKGEMAAFPGKF</sequence>
<dbReference type="AlphaFoldDB" id="A0A4W2DSN7"/>
<dbReference type="Ensembl" id="ENSBIXT00000013284.1">
    <property type="protein sequence ID" value="ENSBIXP00000027449.1"/>
    <property type="gene ID" value="ENSBIXG00000008304.1"/>
</dbReference>
<dbReference type="InterPro" id="IPR032157">
    <property type="entry name" value="PAC4"/>
</dbReference>
<protein>
    <submittedName>
        <fullName evidence="1">Uncharacterized protein</fullName>
    </submittedName>
</protein>